<keyword evidence="1" id="KW-0812">Transmembrane</keyword>
<keyword evidence="2" id="KW-0496">Mitochondrion</keyword>
<dbReference type="EMBL" id="LKAM01000002">
    <property type="protein sequence ID" value="KUM50062.1"/>
    <property type="molecule type" value="Genomic_DNA"/>
</dbReference>
<evidence type="ECO:0000313" key="2">
    <source>
        <dbReference type="EMBL" id="KUM50062.1"/>
    </source>
</evidence>
<evidence type="ECO:0000256" key="1">
    <source>
        <dbReference type="SAM" id="Phobius"/>
    </source>
</evidence>
<proteinExistence type="predicted"/>
<protein>
    <submittedName>
        <fullName evidence="2">Uncharacterized protein</fullName>
    </submittedName>
</protein>
<keyword evidence="1" id="KW-1133">Transmembrane helix</keyword>
<feature type="transmembrane region" description="Helical" evidence="1">
    <location>
        <begin position="7"/>
        <end position="26"/>
    </location>
</feature>
<gene>
    <name evidence="2" type="ORF">ABT39_MTgene3290</name>
</gene>
<organism evidence="2">
    <name type="scientific">Picea glauca</name>
    <name type="common">White spruce</name>
    <name type="synonym">Pinus glauca</name>
    <dbReference type="NCBI Taxonomy" id="3330"/>
    <lineage>
        <taxon>Eukaryota</taxon>
        <taxon>Viridiplantae</taxon>
        <taxon>Streptophyta</taxon>
        <taxon>Embryophyta</taxon>
        <taxon>Tracheophyta</taxon>
        <taxon>Spermatophyta</taxon>
        <taxon>Pinopsida</taxon>
        <taxon>Pinidae</taxon>
        <taxon>Conifers I</taxon>
        <taxon>Pinales</taxon>
        <taxon>Pinaceae</taxon>
        <taxon>Picea</taxon>
    </lineage>
</organism>
<reference evidence="2" key="1">
    <citation type="journal article" date="2015" name="Genome Biol. Evol.">
        <title>Organellar Genomes of White Spruce (Picea glauca): Assembly and Annotation.</title>
        <authorList>
            <person name="Jackman S.D."/>
            <person name="Warren R.L."/>
            <person name="Gibb E.A."/>
            <person name="Vandervalk B.P."/>
            <person name="Mohamadi H."/>
            <person name="Chu J."/>
            <person name="Raymond A."/>
            <person name="Pleasance S."/>
            <person name="Coope R."/>
            <person name="Wildung M.R."/>
            <person name="Ritland C.E."/>
            <person name="Bousquet J."/>
            <person name="Jones S.J."/>
            <person name="Bohlmann J."/>
            <person name="Birol I."/>
        </authorList>
    </citation>
    <scope>NUCLEOTIDE SEQUENCE [LARGE SCALE GENOMIC DNA]</scope>
    <source>
        <tissue evidence="2">Flushing bud</tissue>
    </source>
</reference>
<geneLocation type="mitochondrion" evidence="2"/>
<keyword evidence="1" id="KW-0472">Membrane</keyword>
<accession>A0A117NIL0</accession>
<comment type="caution">
    <text evidence="2">The sequence shown here is derived from an EMBL/GenBank/DDBJ whole genome shotgun (WGS) entry which is preliminary data.</text>
</comment>
<feature type="transmembrane region" description="Helical" evidence="1">
    <location>
        <begin position="38"/>
        <end position="59"/>
    </location>
</feature>
<sequence>MSLKHRVYCFGVMSFHSIMSLLGFQYPLNLHSAEGIKATIYIILWRGYMYIVSVFPSIAL</sequence>
<name>A0A117NIL0_PICGL</name>
<dbReference type="AlphaFoldDB" id="A0A117NIL0"/>